<keyword evidence="4 8" id="KW-0812">Transmembrane</keyword>
<evidence type="ECO:0000256" key="3">
    <source>
        <dbReference type="ARBA" id="ARBA00022448"/>
    </source>
</evidence>
<reference evidence="10 12" key="3">
    <citation type="submission" date="2017-11" db="EMBL/GenBank/DDBJ databases">
        <title>De-novo sequencing of pomegranate (Punica granatum L.) genome.</title>
        <authorList>
            <person name="Akparov Z."/>
            <person name="Amiraslanov A."/>
            <person name="Hajiyeva S."/>
            <person name="Abbasov M."/>
            <person name="Kaur K."/>
            <person name="Hamwieh A."/>
            <person name="Solovyev V."/>
            <person name="Salamov A."/>
            <person name="Braich B."/>
            <person name="Kosarev P."/>
            <person name="Mahmoud A."/>
            <person name="Hajiyev E."/>
            <person name="Babayeva S."/>
            <person name="Izzatullayeva V."/>
            <person name="Mammadov A."/>
            <person name="Mammadov A."/>
            <person name="Sharifova S."/>
            <person name="Ojaghi J."/>
            <person name="Eynullazada K."/>
            <person name="Bayramov B."/>
            <person name="Abdulazimova A."/>
            <person name="Shahmuradov I."/>
        </authorList>
    </citation>
    <scope>NUCLEOTIDE SEQUENCE [LARGE SCALE GENOMIC DNA]</scope>
    <source>
        <strain evidence="10">AG2017</strain>
        <strain evidence="12">cv. AG2017</strain>
        <tissue evidence="10">Leaf</tissue>
    </source>
</reference>
<dbReference type="NCBIfam" id="TIGR00788">
    <property type="entry name" value="fbt"/>
    <property type="match status" value="1"/>
</dbReference>
<dbReference type="PANTHER" id="PTHR31585:SF6">
    <property type="entry name" value="FOLATE-BIOPTERIN TRANSPORTER 2-RELATED"/>
    <property type="match status" value="1"/>
</dbReference>
<dbReference type="GO" id="GO:0016020">
    <property type="term" value="C:membrane"/>
    <property type="evidence" value="ECO:0007669"/>
    <property type="project" value="UniProtKB-SubCell"/>
</dbReference>
<feature type="transmembrane region" description="Helical" evidence="8">
    <location>
        <begin position="153"/>
        <end position="172"/>
    </location>
</feature>
<feature type="compositionally biased region" description="Acidic residues" evidence="7">
    <location>
        <begin position="12"/>
        <end position="23"/>
    </location>
</feature>
<name>A0A218WAT1_PUNGR</name>
<evidence type="ECO:0000313" key="12">
    <source>
        <dbReference type="Proteomes" id="UP000233551"/>
    </source>
</evidence>
<dbReference type="EMBL" id="MTKT01004810">
    <property type="protein sequence ID" value="OWM69895.1"/>
    <property type="molecule type" value="Genomic_DNA"/>
</dbReference>
<dbReference type="PANTHER" id="PTHR31585">
    <property type="entry name" value="FOLATE-BIOPTERIN TRANSPORTER 1, CHLOROPLASTIC"/>
    <property type="match status" value="1"/>
</dbReference>
<comment type="caution">
    <text evidence="9">The sequence shown here is derived from an EMBL/GenBank/DDBJ whole genome shotgun (WGS) entry which is preliminary data.</text>
</comment>
<feature type="transmembrane region" description="Helical" evidence="8">
    <location>
        <begin position="219"/>
        <end position="239"/>
    </location>
</feature>
<dbReference type="Pfam" id="PF03092">
    <property type="entry name" value="BT1"/>
    <property type="match status" value="1"/>
</dbReference>
<feature type="region of interest" description="Disordered" evidence="7">
    <location>
        <begin position="1"/>
        <end position="34"/>
    </location>
</feature>
<comment type="similarity">
    <text evidence="2">Belongs to the major facilitator superfamily. Folate-biopterin transporter (TC 2.A.71) family.</text>
</comment>
<feature type="transmembrane region" description="Helical" evidence="8">
    <location>
        <begin position="341"/>
        <end position="363"/>
    </location>
</feature>
<keyword evidence="3" id="KW-0813">Transport</keyword>
<feature type="transmembrane region" description="Helical" evidence="8">
    <location>
        <begin position="193"/>
        <end position="213"/>
    </location>
</feature>
<dbReference type="EMBL" id="PGOL01003518">
    <property type="protein sequence ID" value="PKI40613.1"/>
    <property type="molecule type" value="Genomic_DNA"/>
</dbReference>
<feature type="transmembrane region" description="Helical" evidence="8">
    <location>
        <begin position="55"/>
        <end position="76"/>
    </location>
</feature>
<evidence type="ECO:0000256" key="5">
    <source>
        <dbReference type="ARBA" id="ARBA00022989"/>
    </source>
</evidence>
<evidence type="ECO:0000256" key="4">
    <source>
        <dbReference type="ARBA" id="ARBA00022692"/>
    </source>
</evidence>
<keyword evidence="12" id="KW-1185">Reference proteome</keyword>
<keyword evidence="6 8" id="KW-0472">Membrane</keyword>
<protein>
    <submittedName>
        <fullName evidence="9">Uncharacterized protein</fullName>
    </submittedName>
</protein>
<dbReference type="STRING" id="22663.A0A218WAT1"/>
<accession>A0A218WAT1</accession>
<dbReference type="InterPro" id="IPR039309">
    <property type="entry name" value="BT1"/>
</dbReference>
<reference evidence="9" key="2">
    <citation type="submission" date="2017-06" db="EMBL/GenBank/DDBJ databases">
        <title>The pomegranate genome and the genomics of punicalagin biosynthesis.</title>
        <authorList>
            <person name="Xu C."/>
        </authorList>
    </citation>
    <scope>NUCLEOTIDE SEQUENCE [LARGE SCALE GENOMIC DNA]</scope>
    <source>
        <tissue evidence="9">Fresh leaf</tissue>
    </source>
</reference>
<dbReference type="Gene3D" id="1.20.1250.20">
    <property type="entry name" value="MFS general substrate transporter like domains"/>
    <property type="match status" value="1"/>
</dbReference>
<dbReference type="AlphaFoldDB" id="A0A218WAT1"/>
<proteinExistence type="inferred from homology"/>
<dbReference type="Proteomes" id="UP000233551">
    <property type="component" value="Unassembled WGS sequence"/>
</dbReference>
<evidence type="ECO:0000313" key="11">
    <source>
        <dbReference type="Proteomes" id="UP000197138"/>
    </source>
</evidence>
<evidence type="ECO:0000313" key="10">
    <source>
        <dbReference type="EMBL" id="PKI40613.1"/>
    </source>
</evidence>
<gene>
    <name evidence="9" type="ORF">CDL15_Pgr025744</name>
    <name evidence="10" type="ORF">CRG98_039023</name>
</gene>
<dbReference type="Proteomes" id="UP000197138">
    <property type="component" value="Unassembled WGS sequence"/>
</dbReference>
<dbReference type="GeneID" id="116197521"/>
<comment type="subcellular location">
    <subcellularLocation>
        <location evidence="1">Membrane</location>
        <topology evidence="1">Multi-pass membrane protein</topology>
    </subcellularLocation>
</comment>
<evidence type="ECO:0000256" key="7">
    <source>
        <dbReference type="SAM" id="MobiDB-lite"/>
    </source>
</evidence>
<dbReference type="InterPro" id="IPR036259">
    <property type="entry name" value="MFS_trans_sf"/>
</dbReference>
<feature type="transmembrane region" description="Helical" evidence="8">
    <location>
        <begin position="277"/>
        <end position="298"/>
    </location>
</feature>
<feature type="transmembrane region" description="Helical" evidence="8">
    <location>
        <begin position="310"/>
        <end position="329"/>
    </location>
</feature>
<dbReference type="CDD" id="cd17484">
    <property type="entry name" value="MFS_FBT"/>
    <property type="match status" value="1"/>
</dbReference>
<dbReference type="OrthoDB" id="754047at2759"/>
<reference evidence="11" key="1">
    <citation type="journal article" date="2017" name="Plant J.">
        <title>The pomegranate (Punica granatum L.) genome and the genomics of punicalagin biosynthesis.</title>
        <authorList>
            <person name="Qin G."/>
            <person name="Xu C."/>
            <person name="Ming R."/>
            <person name="Tang H."/>
            <person name="Guyot R."/>
            <person name="Kramer E.M."/>
            <person name="Hu Y."/>
            <person name="Yi X."/>
            <person name="Qi Y."/>
            <person name="Xu X."/>
            <person name="Gao Z."/>
            <person name="Pan H."/>
            <person name="Jian J."/>
            <person name="Tian Y."/>
            <person name="Yue Z."/>
            <person name="Xu Y."/>
        </authorList>
    </citation>
    <scope>NUCLEOTIDE SEQUENCE [LARGE SCALE GENOMIC DNA]</scope>
    <source>
        <strain evidence="11">cv. Dabenzi</strain>
    </source>
</reference>
<dbReference type="SUPFAM" id="SSF103473">
    <property type="entry name" value="MFS general substrate transporter"/>
    <property type="match status" value="1"/>
</dbReference>
<feature type="transmembrane region" description="Helical" evidence="8">
    <location>
        <begin position="129"/>
        <end position="147"/>
    </location>
</feature>
<keyword evidence="5 8" id="KW-1133">Transmembrane helix</keyword>
<sequence>MVEKESGKPEPSAEEEEEEDAMSMEETGPPKGGRLGQLFSAPILWLRMLSDEMHWSFVLGVVFVYGINQGLGGALAKVGTEYYMKDVQKVQPSEAQIYSGITSIPWIIKPIWGLLTDVVPISGYRRRPYFILAGSLGVLSMLLLSHYKVHLVLALALLTAGSTGVAIADVTIDACVAQNSIAHPSLAADMQSLCALSSSVGALVGFFISGILVHLIGPMGVYGFLVIPYLLVLSVGITLNEPHVGNFDYQQINRNFLDAGKAMLTTLKCPSVWRPCIYMYSSLALSLNIFEGMFYWYTDAKGGPNFSQETVGYLFSIGSIGALLGALLYQHSLKDHPFRDLLLWTQLFYGVLGMLDLILVVRINTKFGIPDQYFAVIDECVSQMIGRLKWMPLLVLSSKLCPPGIEGTFFALLMSIDNMGLLSSSWGGGLLLHILGVTRTRFTNLWLAILVRNLLRVSPLCLLFLVPRADPSSSILPDGMLSASEETGDGKLEAEENIELVSLVSRVDRS</sequence>
<dbReference type="InterPro" id="IPR004324">
    <property type="entry name" value="FBT"/>
</dbReference>
<evidence type="ECO:0000256" key="6">
    <source>
        <dbReference type="ARBA" id="ARBA00023136"/>
    </source>
</evidence>
<evidence type="ECO:0000256" key="2">
    <source>
        <dbReference type="ARBA" id="ARBA00007015"/>
    </source>
</evidence>
<evidence type="ECO:0000313" key="9">
    <source>
        <dbReference type="EMBL" id="OWM69895.1"/>
    </source>
</evidence>
<evidence type="ECO:0000256" key="1">
    <source>
        <dbReference type="ARBA" id="ARBA00004141"/>
    </source>
</evidence>
<organism evidence="9 11">
    <name type="scientific">Punica granatum</name>
    <name type="common">Pomegranate</name>
    <dbReference type="NCBI Taxonomy" id="22663"/>
    <lineage>
        <taxon>Eukaryota</taxon>
        <taxon>Viridiplantae</taxon>
        <taxon>Streptophyta</taxon>
        <taxon>Embryophyta</taxon>
        <taxon>Tracheophyta</taxon>
        <taxon>Spermatophyta</taxon>
        <taxon>Magnoliopsida</taxon>
        <taxon>eudicotyledons</taxon>
        <taxon>Gunneridae</taxon>
        <taxon>Pentapetalae</taxon>
        <taxon>rosids</taxon>
        <taxon>malvids</taxon>
        <taxon>Myrtales</taxon>
        <taxon>Lythraceae</taxon>
        <taxon>Punica</taxon>
    </lineage>
</organism>
<evidence type="ECO:0000256" key="8">
    <source>
        <dbReference type="SAM" id="Phobius"/>
    </source>
</evidence>